<feature type="signal peptide" evidence="1">
    <location>
        <begin position="1"/>
        <end position="25"/>
    </location>
</feature>
<gene>
    <name evidence="2" type="ORF">ACRB68_41420</name>
</gene>
<proteinExistence type="predicted"/>
<feature type="chain" id="PRO_5029893168" description="Ig-like domain-containing protein" evidence="1">
    <location>
        <begin position="26"/>
        <end position="131"/>
    </location>
</feature>
<evidence type="ECO:0000313" key="3">
    <source>
        <dbReference type="Proteomes" id="UP000487268"/>
    </source>
</evidence>
<comment type="caution">
    <text evidence="2">The sequence shown here is derived from an EMBL/GenBank/DDBJ whole genome shotgun (WGS) entry which is preliminary data.</text>
</comment>
<dbReference type="RefSeq" id="WP_153534457.1">
    <property type="nucleotide sequence ID" value="NZ_WEGH01000002.1"/>
</dbReference>
<dbReference type="AlphaFoldDB" id="A0A7K0BYX7"/>
<keyword evidence="1" id="KW-0732">Signal</keyword>
<dbReference type="Proteomes" id="UP000487268">
    <property type="component" value="Unassembled WGS sequence"/>
</dbReference>
<protein>
    <recommendedName>
        <fullName evidence="4">Ig-like domain-containing protein</fullName>
    </recommendedName>
</protein>
<sequence length="131" mass="13121">MRLLSITVMGAALVTAGLVTPAAGAAKAQARVEVSPGVARPGQRVGLTVPGCSVGTQRHWAESKVFTGPVTLGGKADAGLGTATVRHGAAAGTYKIVAHCGARTLTGRIKVSSRGSWPAVLSGSLDPRAPR</sequence>
<evidence type="ECO:0000313" key="2">
    <source>
        <dbReference type="EMBL" id="MQY06062.1"/>
    </source>
</evidence>
<name>A0A7K0BYX7_9ACTN</name>
<evidence type="ECO:0000256" key="1">
    <source>
        <dbReference type="SAM" id="SignalP"/>
    </source>
</evidence>
<evidence type="ECO:0008006" key="4">
    <source>
        <dbReference type="Google" id="ProtNLM"/>
    </source>
</evidence>
<keyword evidence="3" id="KW-1185">Reference proteome</keyword>
<accession>A0A7K0BYX7</accession>
<reference evidence="2 3" key="1">
    <citation type="submission" date="2019-10" db="EMBL/GenBank/DDBJ databases">
        <title>Actinomadura rubteroloni sp. nov. and Actinomadura macrotermitis sp. nov., isolated from the gut of fungus growing-termite Macrotermes natalensis.</title>
        <authorList>
            <person name="Benndorf R."/>
            <person name="Martin K."/>
            <person name="Kuefner M."/>
            <person name="De Beer W."/>
            <person name="Kaster A.-K."/>
            <person name="Vollmers J."/>
            <person name="Poulsen M."/>
            <person name="Beemelmanns C."/>
        </authorList>
    </citation>
    <scope>NUCLEOTIDE SEQUENCE [LARGE SCALE GENOMIC DNA]</scope>
    <source>
        <strain evidence="2 3">RB68</strain>
    </source>
</reference>
<dbReference type="OrthoDB" id="3477833at2"/>
<organism evidence="2 3">
    <name type="scientific">Actinomadura macrotermitis</name>
    <dbReference type="NCBI Taxonomy" id="2585200"/>
    <lineage>
        <taxon>Bacteria</taxon>
        <taxon>Bacillati</taxon>
        <taxon>Actinomycetota</taxon>
        <taxon>Actinomycetes</taxon>
        <taxon>Streptosporangiales</taxon>
        <taxon>Thermomonosporaceae</taxon>
        <taxon>Actinomadura</taxon>
    </lineage>
</organism>
<dbReference type="EMBL" id="WEGH01000002">
    <property type="protein sequence ID" value="MQY06062.1"/>
    <property type="molecule type" value="Genomic_DNA"/>
</dbReference>